<dbReference type="PROSITE" id="PS51903">
    <property type="entry name" value="CLP_R"/>
    <property type="match status" value="1"/>
</dbReference>
<dbReference type="Pfam" id="PF10431">
    <property type="entry name" value="ClpB_D2-small"/>
    <property type="match status" value="1"/>
</dbReference>
<dbReference type="PRINTS" id="PR00300">
    <property type="entry name" value="CLPPROTEASEA"/>
</dbReference>
<dbReference type="InterPro" id="IPR027417">
    <property type="entry name" value="P-loop_NTPase"/>
</dbReference>
<dbReference type="InterPro" id="IPR001270">
    <property type="entry name" value="ClpA/B"/>
</dbReference>
<dbReference type="InterPro" id="IPR036628">
    <property type="entry name" value="Clp_N_dom_sf"/>
</dbReference>
<dbReference type="PANTHER" id="PTHR11638:SF18">
    <property type="entry name" value="HEAT SHOCK PROTEIN 104"/>
    <property type="match status" value="1"/>
</dbReference>
<name>A0A381PZ99_9ZZZZ</name>
<dbReference type="Gene3D" id="1.10.1780.10">
    <property type="entry name" value="Clp, N-terminal domain"/>
    <property type="match status" value="1"/>
</dbReference>
<keyword evidence="1" id="KW-0677">Repeat</keyword>
<dbReference type="InterPro" id="IPR050130">
    <property type="entry name" value="ClpA_ClpB"/>
</dbReference>
<evidence type="ECO:0000256" key="5">
    <source>
        <dbReference type="SAM" id="MobiDB-lite"/>
    </source>
</evidence>
<dbReference type="CDD" id="cd00009">
    <property type="entry name" value="AAA"/>
    <property type="match status" value="1"/>
</dbReference>
<sequence>MKENFSKRVQNIMKYSKEEAIRLGHSYVGSEHLLLGLIREDSGLGSKIFDIYDCNIEDIRAMVEDMIKTSGGTMTLGHLPLTRRAERILRNAFNEASTMGATIADDEHLLLAILKETEGIAYEVLNAHNLDYDSVVDLIKDDGQEQKSGTPAKRKKEKTIKSKTPALDHFSRDITQAARQGKLDPVIGRKDEIERVAQILSRRKKNNPVLIGEPGVGKTAIIEGLAQRIIYKDVPRLIHNKRILSLDLAGLVAGTKYRGQFEERIKTVMVELEKTDNLILFIDELHTLVGAGGASGSLDASNMFKPALARGDIHCIGATTLDEYRKYVEKDGALERRFQKINIAPPSVDESIAILKGLQPRYEKHHNVSYDEEAIEACVQLSYRYITDKFLPDKAIDIMDEAGSRAHMLNMKVPQEVIDLELEIEKVRLEKDSVVVAQKFEDAANLRDTEQKLIRKLNNLQKDWQLNEESNPIRVTEDSIADVVSMVTRIPVRKVAQSEGQRLLKMKDEMSENIIGQNRAIESLSRAIQRSRAGLKSPHRPIGVFLFLGPTGVGKTETAKVLANYLFSHSDALIKLDMSEYGERFSVSRLIGAPPGYVGYEEGGELTEKVRRNPYSVILFDEIEKAHPDVFNVLLQLFDEGVLTDGIGRKVDFRNTIIILTSNIGTKEIHGSGAFGFNEGTEEANYEAMRDRILDLMKGTFNPEFLNRLDETIVYHPLTKKHVLKIIDLQLMDLHENLDKIGLTLSVTKRAKALLVEKGYNPEYGVRFLRREIQNSLENPLSEFLLGKVFHDAKGIKVDVKQKEFEFLPAKIKSKQKPPPSKKSKKGKRSVKPIDS</sequence>
<evidence type="ECO:0000259" key="6">
    <source>
        <dbReference type="PROSITE" id="PS51903"/>
    </source>
</evidence>
<accession>A0A381PZ99</accession>
<evidence type="ECO:0000256" key="3">
    <source>
        <dbReference type="ARBA" id="ARBA00022840"/>
    </source>
</evidence>
<dbReference type="FunFam" id="3.40.50.300:FF:000025">
    <property type="entry name" value="ATP-dependent Clp protease subunit"/>
    <property type="match status" value="1"/>
</dbReference>
<dbReference type="Pfam" id="PF00004">
    <property type="entry name" value="AAA"/>
    <property type="match status" value="1"/>
</dbReference>
<feature type="region of interest" description="Disordered" evidence="5">
    <location>
        <begin position="143"/>
        <end position="162"/>
    </location>
</feature>
<dbReference type="Gene3D" id="4.10.860.10">
    <property type="entry name" value="UVR domain"/>
    <property type="match status" value="1"/>
</dbReference>
<feature type="compositionally biased region" description="Basic residues" evidence="5">
    <location>
        <begin position="812"/>
        <end position="836"/>
    </location>
</feature>
<feature type="domain" description="Clp R" evidence="6">
    <location>
        <begin position="2"/>
        <end position="148"/>
    </location>
</feature>
<proteinExistence type="predicted"/>
<keyword evidence="4" id="KW-0143">Chaperone</keyword>
<dbReference type="InterPro" id="IPR003593">
    <property type="entry name" value="AAA+_ATPase"/>
</dbReference>
<evidence type="ECO:0000256" key="2">
    <source>
        <dbReference type="ARBA" id="ARBA00022741"/>
    </source>
</evidence>
<dbReference type="InterPro" id="IPR041546">
    <property type="entry name" value="ClpA/ClpB_AAA_lid"/>
</dbReference>
<dbReference type="FunFam" id="3.40.50.300:FF:000010">
    <property type="entry name" value="Chaperone clpB 1, putative"/>
    <property type="match status" value="1"/>
</dbReference>
<dbReference type="InterPro" id="IPR019489">
    <property type="entry name" value="Clp_ATPase_C"/>
</dbReference>
<evidence type="ECO:0000313" key="7">
    <source>
        <dbReference type="EMBL" id="SUZ71998.1"/>
    </source>
</evidence>
<evidence type="ECO:0000256" key="4">
    <source>
        <dbReference type="ARBA" id="ARBA00023186"/>
    </source>
</evidence>
<gene>
    <name evidence="7" type="ORF">METZ01_LOCUS24852</name>
</gene>
<dbReference type="PROSITE" id="PS00870">
    <property type="entry name" value="CLPAB_1"/>
    <property type="match status" value="1"/>
</dbReference>
<dbReference type="Gene3D" id="3.40.50.300">
    <property type="entry name" value="P-loop containing nucleotide triphosphate hydrolases"/>
    <property type="match status" value="2"/>
</dbReference>
<reference evidence="7" key="1">
    <citation type="submission" date="2018-05" db="EMBL/GenBank/DDBJ databases">
        <authorList>
            <person name="Lanie J.A."/>
            <person name="Ng W.-L."/>
            <person name="Kazmierczak K.M."/>
            <person name="Andrzejewski T.M."/>
            <person name="Davidsen T.M."/>
            <person name="Wayne K.J."/>
            <person name="Tettelin H."/>
            <person name="Glass J.I."/>
            <person name="Rusch D."/>
            <person name="Podicherti R."/>
            <person name="Tsui H.-C.T."/>
            <person name="Winkler M.E."/>
        </authorList>
    </citation>
    <scope>NUCLEOTIDE SEQUENCE</scope>
</reference>
<feature type="region of interest" description="Disordered" evidence="5">
    <location>
        <begin position="811"/>
        <end position="836"/>
    </location>
</feature>
<keyword evidence="2" id="KW-0547">Nucleotide-binding</keyword>
<dbReference type="GO" id="GO:0016887">
    <property type="term" value="F:ATP hydrolysis activity"/>
    <property type="evidence" value="ECO:0007669"/>
    <property type="project" value="InterPro"/>
</dbReference>
<dbReference type="Gene3D" id="1.10.8.60">
    <property type="match status" value="2"/>
</dbReference>
<keyword evidence="3" id="KW-0067">ATP-binding</keyword>
<dbReference type="Pfam" id="PF07724">
    <property type="entry name" value="AAA_2"/>
    <property type="match status" value="1"/>
</dbReference>
<dbReference type="InterPro" id="IPR003959">
    <property type="entry name" value="ATPase_AAA_core"/>
</dbReference>
<organism evidence="7">
    <name type="scientific">marine metagenome</name>
    <dbReference type="NCBI Taxonomy" id="408172"/>
    <lineage>
        <taxon>unclassified sequences</taxon>
        <taxon>metagenomes</taxon>
        <taxon>ecological metagenomes</taxon>
    </lineage>
</organism>
<dbReference type="Pfam" id="PF17871">
    <property type="entry name" value="AAA_lid_9"/>
    <property type="match status" value="1"/>
</dbReference>
<dbReference type="Pfam" id="PF02861">
    <property type="entry name" value="Clp_N"/>
    <property type="match status" value="1"/>
</dbReference>
<dbReference type="EMBL" id="UINC01001139">
    <property type="protein sequence ID" value="SUZ71998.1"/>
    <property type="molecule type" value="Genomic_DNA"/>
</dbReference>
<dbReference type="AlphaFoldDB" id="A0A381PZ99"/>
<dbReference type="InterPro" id="IPR004176">
    <property type="entry name" value="Clp_R_N"/>
</dbReference>
<dbReference type="InterPro" id="IPR018368">
    <property type="entry name" value="ClpA/B_CS1"/>
</dbReference>
<dbReference type="GO" id="GO:0005524">
    <property type="term" value="F:ATP binding"/>
    <property type="evidence" value="ECO:0007669"/>
    <property type="project" value="UniProtKB-KW"/>
</dbReference>
<dbReference type="SMART" id="SM01086">
    <property type="entry name" value="ClpB_D2-small"/>
    <property type="match status" value="1"/>
</dbReference>
<dbReference type="CDD" id="cd19499">
    <property type="entry name" value="RecA-like_ClpB_Hsp104-like"/>
    <property type="match status" value="1"/>
</dbReference>
<dbReference type="GO" id="GO:0005737">
    <property type="term" value="C:cytoplasm"/>
    <property type="evidence" value="ECO:0007669"/>
    <property type="project" value="TreeGrafter"/>
</dbReference>
<dbReference type="PANTHER" id="PTHR11638">
    <property type="entry name" value="ATP-DEPENDENT CLP PROTEASE"/>
    <property type="match status" value="1"/>
</dbReference>
<dbReference type="GO" id="GO:0034605">
    <property type="term" value="P:cellular response to heat"/>
    <property type="evidence" value="ECO:0007669"/>
    <property type="project" value="TreeGrafter"/>
</dbReference>
<dbReference type="SMART" id="SM00382">
    <property type="entry name" value="AAA"/>
    <property type="match status" value="2"/>
</dbReference>
<protein>
    <recommendedName>
        <fullName evidence="6">Clp R domain-containing protein</fullName>
    </recommendedName>
</protein>
<dbReference type="SUPFAM" id="SSF52540">
    <property type="entry name" value="P-loop containing nucleoside triphosphate hydrolases"/>
    <property type="match status" value="2"/>
</dbReference>
<dbReference type="SUPFAM" id="SSF81923">
    <property type="entry name" value="Double Clp-N motif"/>
    <property type="match status" value="1"/>
</dbReference>
<evidence type="ECO:0000256" key="1">
    <source>
        <dbReference type="ARBA" id="ARBA00022737"/>
    </source>
</evidence>